<keyword evidence="7" id="KW-0547">Nucleotide-binding</keyword>
<dbReference type="GO" id="GO:0055085">
    <property type="term" value="P:transmembrane transport"/>
    <property type="evidence" value="ECO:0007669"/>
    <property type="project" value="InterPro"/>
</dbReference>
<dbReference type="SUPFAM" id="SSF52540">
    <property type="entry name" value="P-loop containing nucleoside triphosphate hydrolases"/>
    <property type="match status" value="1"/>
</dbReference>
<comment type="similarity">
    <text evidence="3">Belongs to the ABC transporter superfamily.</text>
</comment>
<keyword evidence="9 11" id="KW-1133">Transmembrane helix</keyword>
<protein>
    <submittedName>
        <fullName evidence="15">Peptide/nickel transport system permease protein</fullName>
    </submittedName>
</protein>
<dbReference type="NCBIfam" id="TIGR01727">
    <property type="entry name" value="oligo_HPY"/>
    <property type="match status" value="1"/>
</dbReference>
<dbReference type="SMART" id="SM00382">
    <property type="entry name" value="AAA"/>
    <property type="match status" value="1"/>
</dbReference>
<keyword evidence="6 11" id="KW-0812">Transmembrane</keyword>
<evidence type="ECO:0000256" key="9">
    <source>
        <dbReference type="ARBA" id="ARBA00022989"/>
    </source>
</evidence>
<feature type="domain" description="ABC transmembrane type-1" evidence="14">
    <location>
        <begin position="73"/>
        <end position="262"/>
    </location>
</feature>
<comment type="subcellular location">
    <subcellularLocation>
        <location evidence="1">Cell inner membrane</location>
        <topology evidence="1">Peripheral membrane protein</topology>
    </subcellularLocation>
    <subcellularLocation>
        <location evidence="2 11">Cell membrane</location>
        <topology evidence="2 11">Multi-pass membrane protein</topology>
    </subcellularLocation>
</comment>
<keyword evidence="4 11" id="KW-0813">Transport</keyword>
<dbReference type="InterPro" id="IPR027417">
    <property type="entry name" value="P-loop_NTPase"/>
</dbReference>
<evidence type="ECO:0000256" key="10">
    <source>
        <dbReference type="ARBA" id="ARBA00023136"/>
    </source>
</evidence>
<evidence type="ECO:0000256" key="11">
    <source>
        <dbReference type="RuleBase" id="RU363032"/>
    </source>
</evidence>
<dbReference type="Gene3D" id="3.40.50.300">
    <property type="entry name" value="P-loop containing nucleotide triphosphate hydrolases"/>
    <property type="match status" value="1"/>
</dbReference>
<keyword evidence="5" id="KW-1003">Cell membrane</keyword>
<feature type="transmembrane region" description="Helical" evidence="11">
    <location>
        <begin position="114"/>
        <end position="132"/>
    </location>
</feature>
<evidence type="ECO:0000313" key="15">
    <source>
        <dbReference type="EMBL" id="RBP14318.1"/>
    </source>
</evidence>
<dbReference type="CDD" id="cd06261">
    <property type="entry name" value="TM_PBP2"/>
    <property type="match status" value="1"/>
</dbReference>
<dbReference type="Pfam" id="PF00528">
    <property type="entry name" value="BPD_transp_1"/>
    <property type="match status" value="1"/>
</dbReference>
<feature type="domain" description="ABC transporter" evidence="13">
    <location>
        <begin position="302"/>
        <end position="547"/>
    </location>
</feature>
<gene>
    <name evidence="15" type="ORF">DFR50_10971</name>
</gene>
<dbReference type="GO" id="GO:0016887">
    <property type="term" value="F:ATP hydrolysis activity"/>
    <property type="evidence" value="ECO:0007669"/>
    <property type="project" value="InterPro"/>
</dbReference>
<evidence type="ECO:0000256" key="3">
    <source>
        <dbReference type="ARBA" id="ARBA00005417"/>
    </source>
</evidence>
<dbReference type="SUPFAM" id="SSF161098">
    <property type="entry name" value="MetI-like"/>
    <property type="match status" value="1"/>
</dbReference>
<dbReference type="InterPro" id="IPR000515">
    <property type="entry name" value="MetI-like"/>
</dbReference>
<dbReference type="FunFam" id="3.40.50.300:FF:000016">
    <property type="entry name" value="Oligopeptide ABC transporter ATP-binding component"/>
    <property type="match status" value="1"/>
</dbReference>
<comment type="similarity">
    <text evidence="11">Belongs to the binding-protein-dependent transport system permease family.</text>
</comment>
<dbReference type="PROSITE" id="PS00211">
    <property type="entry name" value="ABC_TRANSPORTER_1"/>
    <property type="match status" value="1"/>
</dbReference>
<accession>A0A366FI32</accession>
<evidence type="ECO:0000259" key="14">
    <source>
        <dbReference type="PROSITE" id="PS50928"/>
    </source>
</evidence>
<dbReference type="InterPro" id="IPR003439">
    <property type="entry name" value="ABC_transporter-like_ATP-bd"/>
</dbReference>
<dbReference type="PANTHER" id="PTHR43297:SF2">
    <property type="entry name" value="DIPEPTIDE TRANSPORT ATP-BINDING PROTEIN DPPD"/>
    <property type="match status" value="1"/>
</dbReference>
<dbReference type="GO" id="GO:0015833">
    <property type="term" value="P:peptide transport"/>
    <property type="evidence" value="ECO:0007669"/>
    <property type="project" value="InterPro"/>
</dbReference>
<reference evidence="15 16" key="1">
    <citation type="submission" date="2018-06" db="EMBL/GenBank/DDBJ databases">
        <title>Genomic Encyclopedia of Type Strains, Phase IV (KMG-IV): sequencing the most valuable type-strain genomes for metagenomic binning, comparative biology and taxonomic classification.</title>
        <authorList>
            <person name="Goeker M."/>
        </authorList>
    </citation>
    <scope>NUCLEOTIDE SEQUENCE [LARGE SCALE GENOMIC DNA]</scope>
    <source>
        <strain evidence="15 16">DSM 24875</strain>
    </source>
</reference>
<dbReference type="GO" id="GO:0005524">
    <property type="term" value="F:ATP binding"/>
    <property type="evidence" value="ECO:0007669"/>
    <property type="project" value="UniProtKB-KW"/>
</dbReference>
<name>A0A366FI32_9HYPH</name>
<evidence type="ECO:0000256" key="7">
    <source>
        <dbReference type="ARBA" id="ARBA00022741"/>
    </source>
</evidence>
<dbReference type="Gene3D" id="1.10.3720.10">
    <property type="entry name" value="MetI-like"/>
    <property type="match status" value="1"/>
</dbReference>
<evidence type="ECO:0000256" key="4">
    <source>
        <dbReference type="ARBA" id="ARBA00022448"/>
    </source>
</evidence>
<proteinExistence type="inferred from homology"/>
<evidence type="ECO:0000256" key="12">
    <source>
        <dbReference type="SAM" id="MobiDB-lite"/>
    </source>
</evidence>
<dbReference type="CDD" id="cd03257">
    <property type="entry name" value="ABC_NikE_OppD_transporters"/>
    <property type="match status" value="1"/>
</dbReference>
<evidence type="ECO:0000313" key="16">
    <source>
        <dbReference type="Proteomes" id="UP000253529"/>
    </source>
</evidence>
<dbReference type="InterPro" id="IPR017871">
    <property type="entry name" value="ABC_transporter-like_CS"/>
</dbReference>
<feature type="transmembrane region" description="Helical" evidence="11">
    <location>
        <begin position="190"/>
        <end position="208"/>
    </location>
</feature>
<dbReference type="InterPro" id="IPR025966">
    <property type="entry name" value="OppC_N"/>
</dbReference>
<dbReference type="AlphaFoldDB" id="A0A366FI32"/>
<organism evidence="15 16">
    <name type="scientific">Roseiarcus fermentans</name>
    <dbReference type="NCBI Taxonomy" id="1473586"/>
    <lineage>
        <taxon>Bacteria</taxon>
        <taxon>Pseudomonadati</taxon>
        <taxon>Pseudomonadota</taxon>
        <taxon>Alphaproteobacteria</taxon>
        <taxon>Hyphomicrobiales</taxon>
        <taxon>Roseiarcaceae</taxon>
        <taxon>Roseiarcus</taxon>
    </lineage>
</organism>
<evidence type="ECO:0000256" key="2">
    <source>
        <dbReference type="ARBA" id="ARBA00004651"/>
    </source>
</evidence>
<dbReference type="Pfam" id="PF08352">
    <property type="entry name" value="oligo_HPY"/>
    <property type="match status" value="1"/>
</dbReference>
<dbReference type="InterPro" id="IPR035906">
    <property type="entry name" value="MetI-like_sf"/>
</dbReference>
<dbReference type="Proteomes" id="UP000253529">
    <property type="component" value="Unassembled WGS sequence"/>
</dbReference>
<evidence type="ECO:0000259" key="13">
    <source>
        <dbReference type="PROSITE" id="PS50893"/>
    </source>
</evidence>
<feature type="transmembrane region" description="Helical" evidence="11">
    <location>
        <begin position="83"/>
        <end position="102"/>
    </location>
</feature>
<dbReference type="PROSITE" id="PS50893">
    <property type="entry name" value="ABC_TRANSPORTER_2"/>
    <property type="match status" value="1"/>
</dbReference>
<feature type="compositionally biased region" description="Low complexity" evidence="12">
    <location>
        <begin position="273"/>
        <end position="290"/>
    </location>
</feature>
<dbReference type="GO" id="GO:0005886">
    <property type="term" value="C:plasma membrane"/>
    <property type="evidence" value="ECO:0007669"/>
    <property type="project" value="UniProtKB-SubCell"/>
</dbReference>
<feature type="region of interest" description="Disordered" evidence="12">
    <location>
        <begin position="270"/>
        <end position="290"/>
    </location>
</feature>
<dbReference type="PANTHER" id="PTHR43297">
    <property type="entry name" value="OLIGOPEPTIDE TRANSPORT ATP-BINDING PROTEIN APPD"/>
    <property type="match status" value="1"/>
</dbReference>
<dbReference type="Pfam" id="PF12911">
    <property type="entry name" value="OppC_N"/>
    <property type="match status" value="1"/>
</dbReference>
<keyword evidence="10 11" id="KW-0472">Membrane</keyword>
<comment type="caution">
    <text evidence="15">The sequence shown here is derived from an EMBL/GenBank/DDBJ whole genome shotgun (WGS) entry which is preliminary data.</text>
</comment>
<feature type="transmembrane region" description="Helical" evidence="11">
    <location>
        <begin position="12"/>
        <end position="34"/>
    </location>
</feature>
<feature type="transmembrane region" description="Helical" evidence="11">
    <location>
        <begin position="242"/>
        <end position="262"/>
    </location>
</feature>
<dbReference type="InterPro" id="IPR013563">
    <property type="entry name" value="Oligopep_ABC_C"/>
</dbReference>
<dbReference type="EMBL" id="QNRK01000009">
    <property type="protein sequence ID" value="RBP14318.1"/>
    <property type="molecule type" value="Genomic_DNA"/>
</dbReference>
<dbReference type="InterPro" id="IPR050388">
    <property type="entry name" value="ABC_Ni/Peptide_Import"/>
</dbReference>
<keyword evidence="8" id="KW-0067">ATP-binding</keyword>
<dbReference type="RefSeq" id="WP_170153136.1">
    <property type="nucleotide sequence ID" value="NZ_QNRK01000009.1"/>
</dbReference>
<dbReference type="PROSITE" id="PS50928">
    <property type="entry name" value="ABC_TM1"/>
    <property type="match status" value="1"/>
</dbReference>
<dbReference type="InterPro" id="IPR003593">
    <property type="entry name" value="AAA+_ATPase"/>
</dbReference>
<dbReference type="Pfam" id="PF00005">
    <property type="entry name" value="ABC_tran"/>
    <property type="match status" value="1"/>
</dbReference>
<evidence type="ECO:0000256" key="1">
    <source>
        <dbReference type="ARBA" id="ARBA00004417"/>
    </source>
</evidence>
<evidence type="ECO:0000256" key="6">
    <source>
        <dbReference type="ARBA" id="ARBA00022692"/>
    </source>
</evidence>
<sequence>MRLAREYLRRPLGVIAAAFLVLVALAVIAAPLIAPYDQLRMDLGHSLALPSAKHWLGTDRLGRDVLSRLLWGGRVSLGGLAEALSVAFAIGVVAGLIAGYVGRGVDNAISRTTEVLMATPGIVVLLMVYGISNNNAHLGMITLGVLCSPSITRVTRAAARAVSQEVYISSAEVLGMGRLRIVFDHVLPNIWGPIIVSTAVLGAVILGIQGGLNYINLGVNPPAASWGGMVSDGQRVLAQQPWLIVPSGLLLTLVIMALMLTADGLRDATASNRSRPARAQAAAARKPSAQAGAGQADASAALSVRGLSVSFSGLEVVRNVSFDVRDGRTLGIVGESGCGKSVTASAALDQLGPGSRIDGEVVFGGVDLNHAPRRVRARTRGAGIAYVSQDPMVALDPCFTVESQLGELIGRHERLRGSRRRARALELLRQVGLPNPADTAARYPHQLSGGMAQRVSIACALAGRPRVLIADEPTTALDVTIQGEILDLLRTLQGETGLAIVLITHDLGVVADLCDRVAVMYAGEIVEIADVESIFDRPAHPYTRGLIDSNPIASKRGSPLPSIPGAVPSPANWPIGCHFGERCRFRTPQCSAGPVPLAPVADASPHQARCIRVGELDLASAGQERRS</sequence>
<keyword evidence="16" id="KW-1185">Reference proteome</keyword>
<evidence type="ECO:0000256" key="8">
    <source>
        <dbReference type="ARBA" id="ARBA00022840"/>
    </source>
</evidence>
<evidence type="ECO:0000256" key="5">
    <source>
        <dbReference type="ARBA" id="ARBA00022475"/>
    </source>
</evidence>